<dbReference type="InterPro" id="IPR013099">
    <property type="entry name" value="K_chnl_dom"/>
</dbReference>
<keyword evidence="5" id="KW-0631">Potassium channel</keyword>
<dbReference type="KEGG" id="dci:103507881"/>
<evidence type="ECO:0000256" key="8">
    <source>
        <dbReference type="ARBA" id="ARBA00023065"/>
    </source>
</evidence>
<evidence type="ECO:0000256" key="9">
    <source>
        <dbReference type="ARBA" id="ARBA00023136"/>
    </source>
</evidence>
<evidence type="ECO:0000256" key="11">
    <source>
        <dbReference type="ARBA" id="ARBA00034430"/>
    </source>
</evidence>
<evidence type="ECO:0000256" key="10">
    <source>
        <dbReference type="ARBA" id="ARBA00023303"/>
    </source>
</evidence>
<proteinExistence type="predicted"/>
<keyword evidence="9 12" id="KW-0472">Membrane</keyword>
<comment type="subcellular location">
    <subcellularLocation>
        <location evidence="1">Membrane</location>
        <topology evidence="1">Multi-pass membrane protein</topology>
    </subcellularLocation>
</comment>
<dbReference type="GeneID" id="103507881"/>
<dbReference type="PROSITE" id="PS51201">
    <property type="entry name" value="RCK_N"/>
    <property type="match status" value="1"/>
</dbReference>
<dbReference type="Pfam" id="PF22614">
    <property type="entry name" value="Slo-like_RCK"/>
    <property type="match status" value="2"/>
</dbReference>
<feature type="transmembrane region" description="Helical" evidence="12">
    <location>
        <begin position="235"/>
        <end position="257"/>
    </location>
</feature>
<organism evidence="14 15">
    <name type="scientific">Diaphorina citri</name>
    <name type="common">Asian citrus psyllid</name>
    <dbReference type="NCBI Taxonomy" id="121845"/>
    <lineage>
        <taxon>Eukaryota</taxon>
        <taxon>Metazoa</taxon>
        <taxon>Ecdysozoa</taxon>
        <taxon>Arthropoda</taxon>
        <taxon>Hexapoda</taxon>
        <taxon>Insecta</taxon>
        <taxon>Pterygota</taxon>
        <taxon>Neoptera</taxon>
        <taxon>Paraneoptera</taxon>
        <taxon>Hemiptera</taxon>
        <taxon>Sternorrhyncha</taxon>
        <taxon>Psylloidea</taxon>
        <taxon>Psyllidae</taxon>
        <taxon>Diaphorininae</taxon>
        <taxon>Diaphorina</taxon>
    </lineage>
</organism>
<keyword evidence="4 12" id="KW-0812">Transmembrane</keyword>
<accession>A0A1S3CYS6</accession>
<keyword evidence="3" id="KW-0633">Potassium transport</keyword>
<evidence type="ECO:0000256" key="6">
    <source>
        <dbReference type="ARBA" id="ARBA00022958"/>
    </source>
</evidence>
<evidence type="ECO:0000313" key="15">
    <source>
        <dbReference type="RefSeq" id="XP_008470622.1"/>
    </source>
</evidence>
<evidence type="ECO:0000256" key="2">
    <source>
        <dbReference type="ARBA" id="ARBA00022448"/>
    </source>
</evidence>
<evidence type="ECO:0000313" key="14">
    <source>
        <dbReference type="Proteomes" id="UP000079169"/>
    </source>
</evidence>
<sequence>MLSGEWVRVEYYVNENTFKERLQLYFIKNQRSNSENLGHPPPVTSLFGPSPPPPRQRIRPYYGCTPGNKTEFLISHSLTEEAFQENPIINWDAITWVSRPIYLWIVQVILAIISLSESLLLAYLGYKGNMMMTVFSFHFVLELVTTVPFIFCLRIRIANLVFKLVTCFLYIIRVIMDQDPTYATCYGLYWIVDPHLRNMFIPIFLNCWLAKKSLENMFNDLHRAMQKSQSALSQQLMILSATLLCFACSVCGIQHFQRAGHRHLNLFQATYYVVVTFSTVGYGDFVPDIWPSQLYMVIMICVALIVLPTQFEQLAFTWMERQKLGGSYSSHRAQSEKHVVVCSTTLHADTIMDFLNEFYAHPLLQNYYVVLLSPMELDTTMRMILQVPIWAQRVIYIQGSCLKDGDLARARMNEAEACFVLAARNYSDKTAADEHTILRSWAVKDFAPDVPQYVQIFRPENKLHVKFAEFIVCEDELKYALLANNCTCPGASTLVTLLLHTSRGQEGQISQEEWHRLYGRCSGNEIYHILLADSRFFGEYEGKSFTYASFHSHRKYGVALVGVRPAELPEFYEDTILLFLHHFYHLMKITKDDMWIRTYGRLYQKLCSTTCEIPIGIYRTQDMSSIESPQTESYPKRENTTDSNLDDLLRAGILLAENVVVVNKELSNSAEEDTLADCNTIVAVQKLTSLAFYSVEFYLFSLDDLLRAGILLAENVVVVNKELSNSAEEDTLADCNTIVAVQTMFKFFPGIRTITELSQSSNMRFMQFRAQDKYALHLSKMEKKEKERGSHISYMFRLPFAAGSVFSASMLDTLLYQAFVKDYVITFIRLLLGVDQAPGSGFLTSMKITKDDMWIRTYGRLYQKLCSTTCEIPIGIYRTQDMSSIESPQMLDPEPAADAYMPIPTNCLPTGCKKKFGQSEFTINMGNEARENHNQLIERAEVANLVRSRMDSLNLPGIDYDDVSEKRNNLSYVIINPSCDLKLEEGDIIYLIRPTPFSAQKTFERHNSRRKSNISFCSQSNLGGLLPGLGSRRGSGIVFPSPRPPPLVTTKANSLSLPDSPTVAGQFRGRSNSLRVVDDILLKRSNSLRQGLGLNTRKSSLEELGVSHFQMSGMHSEHRQSISCMPPMHPETSSIKIALNGSIGLEVTPPEEVSSPSRSPQYYLLSYNTVVAYCWCKGTLCSISAYT</sequence>
<dbReference type="RefSeq" id="XP_008470622.1">
    <property type="nucleotide sequence ID" value="XM_008472400.1"/>
</dbReference>
<dbReference type="InterPro" id="IPR047871">
    <property type="entry name" value="K_chnl_Slo-like"/>
</dbReference>
<dbReference type="FunFam" id="1.10.287.70:FF:000058">
    <property type="entry name" value="Potassium sodium-activated channel subfamily T member 2"/>
    <property type="match status" value="1"/>
</dbReference>
<keyword evidence="14" id="KW-1185">Reference proteome</keyword>
<dbReference type="Gene3D" id="3.40.50.720">
    <property type="entry name" value="NAD(P)-binding Rossmann-like Domain"/>
    <property type="match status" value="1"/>
</dbReference>
<dbReference type="Pfam" id="PF07885">
    <property type="entry name" value="Ion_trans_2"/>
    <property type="match status" value="1"/>
</dbReference>
<gene>
    <name evidence="15" type="primary">LOC103507881</name>
</gene>
<feature type="transmembrane region" description="Helical" evidence="12">
    <location>
        <begin position="130"/>
        <end position="153"/>
    </location>
</feature>
<protein>
    <submittedName>
        <fullName evidence="15">Potassium channel subfamily T member 2-like</fullName>
    </submittedName>
</protein>
<dbReference type="GO" id="GO:0015271">
    <property type="term" value="F:outward rectifier potassium channel activity"/>
    <property type="evidence" value="ECO:0007669"/>
    <property type="project" value="TreeGrafter"/>
</dbReference>
<dbReference type="GO" id="GO:0005228">
    <property type="term" value="F:intracellular sodium-activated potassium channel activity"/>
    <property type="evidence" value="ECO:0007669"/>
    <property type="project" value="TreeGrafter"/>
</dbReference>
<feature type="domain" description="RCK N-terminal" evidence="13">
    <location>
        <begin position="336"/>
        <end position="472"/>
    </location>
</feature>
<dbReference type="PANTHER" id="PTHR10027">
    <property type="entry name" value="CALCIUM-ACTIVATED POTASSIUM CHANNEL ALPHA CHAIN"/>
    <property type="match status" value="1"/>
</dbReference>
<keyword evidence="8" id="KW-0406">Ion transport</keyword>
<dbReference type="SUPFAM" id="SSF81324">
    <property type="entry name" value="Voltage-gated potassium channels"/>
    <property type="match status" value="1"/>
</dbReference>
<keyword evidence="10" id="KW-0407">Ion channel</keyword>
<dbReference type="Gene3D" id="1.10.287.70">
    <property type="match status" value="1"/>
</dbReference>
<keyword evidence="7 12" id="KW-1133">Transmembrane helix</keyword>
<feature type="transmembrane region" description="Helical" evidence="12">
    <location>
        <begin position="101"/>
        <end position="124"/>
    </location>
</feature>
<dbReference type="PaxDb" id="121845-A0A1S3CYS6"/>
<dbReference type="InterPro" id="IPR003929">
    <property type="entry name" value="K_chnl_BK_asu"/>
</dbReference>
<dbReference type="Pfam" id="PF03493">
    <property type="entry name" value="BK_channel_a"/>
    <property type="match status" value="1"/>
</dbReference>
<dbReference type="InterPro" id="IPR003148">
    <property type="entry name" value="RCK_N"/>
</dbReference>
<evidence type="ECO:0000256" key="4">
    <source>
        <dbReference type="ARBA" id="ARBA00022692"/>
    </source>
</evidence>
<keyword evidence="2" id="KW-0813">Transport</keyword>
<feature type="transmembrane region" description="Helical" evidence="12">
    <location>
        <begin position="160"/>
        <end position="176"/>
    </location>
</feature>
<name>A0A1S3CYS6_DIACI</name>
<dbReference type="AlphaFoldDB" id="A0A1S3CYS6"/>
<dbReference type="GO" id="GO:0005886">
    <property type="term" value="C:plasma membrane"/>
    <property type="evidence" value="ECO:0007669"/>
    <property type="project" value="TreeGrafter"/>
</dbReference>
<dbReference type="PANTHER" id="PTHR10027:SF10">
    <property type="entry name" value="SLOWPOKE 2, ISOFORM D"/>
    <property type="match status" value="1"/>
</dbReference>
<evidence type="ECO:0000256" key="1">
    <source>
        <dbReference type="ARBA" id="ARBA00004141"/>
    </source>
</evidence>
<comment type="catalytic activity">
    <reaction evidence="11">
        <text>K(+)(in) = K(+)(out)</text>
        <dbReference type="Rhea" id="RHEA:29463"/>
        <dbReference type="ChEBI" id="CHEBI:29103"/>
    </reaction>
</comment>
<feature type="transmembrane region" description="Helical" evidence="12">
    <location>
        <begin position="294"/>
        <end position="311"/>
    </location>
</feature>
<dbReference type="OMA" id="GMCSIEH"/>
<evidence type="ECO:0000256" key="12">
    <source>
        <dbReference type="SAM" id="Phobius"/>
    </source>
</evidence>
<keyword evidence="6" id="KW-0630">Potassium</keyword>
<evidence type="ECO:0000256" key="3">
    <source>
        <dbReference type="ARBA" id="ARBA00022538"/>
    </source>
</evidence>
<dbReference type="FunFam" id="3.40.50.720:FF:000011">
    <property type="entry name" value="Potassium channel subfamily T member 1"/>
    <property type="match status" value="1"/>
</dbReference>
<evidence type="ECO:0000256" key="5">
    <source>
        <dbReference type="ARBA" id="ARBA00022826"/>
    </source>
</evidence>
<evidence type="ECO:0000256" key="7">
    <source>
        <dbReference type="ARBA" id="ARBA00022989"/>
    </source>
</evidence>
<dbReference type="Proteomes" id="UP000079169">
    <property type="component" value="Unplaced"/>
</dbReference>
<reference evidence="15" key="1">
    <citation type="submission" date="2025-08" db="UniProtKB">
        <authorList>
            <consortium name="RefSeq"/>
        </authorList>
    </citation>
    <scope>IDENTIFICATION</scope>
</reference>
<evidence type="ECO:0000259" key="13">
    <source>
        <dbReference type="PROSITE" id="PS51201"/>
    </source>
</evidence>